<evidence type="ECO:0000256" key="3">
    <source>
        <dbReference type="ARBA" id="ARBA00022827"/>
    </source>
</evidence>
<dbReference type="SUPFAM" id="SSF51905">
    <property type="entry name" value="FAD/NAD(P)-binding domain"/>
    <property type="match status" value="2"/>
</dbReference>
<evidence type="ECO:0000256" key="2">
    <source>
        <dbReference type="ARBA" id="ARBA00022630"/>
    </source>
</evidence>
<comment type="caution">
    <text evidence="5">The sequence shown here is derived from an EMBL/GenBank/DDBJ whole genome shotgun (WGS) entry which is preliminary data.</text>
</comment>
<keyword evidence="3" id="KW-0274">FAD</keyword>
<organism evidence="5 6">
    <name type="scientific">Neurospora intermedia</name>
    <dbReference type="NCBI Taxonomy" id="5142"/>
    <lineage>
        <taxon>Eukaryota</taxon>
        <taxon>Fungi</taxon>
        <taxon>Dikarya</taxon>
        <taxon>Ascomycota</taxon>
        <taxon>Pezizomycotina</taxon>
        <taxon>Sordariomycetes</taxon>
        <taxon>Sordariomycetidae</taxon>
        <taxon>Sordariales</taxon>
        <taxon>Sordariaceae</taxon>
        <taxon>Neurospora</taxon>
    </lineage>
</organism>
<protein>
    <submittedName>
        <fullName evidence="5">FAD/NAD(P)-binding domain-containing protein</fullName>
    </submittedName>
</protein>
<keyword evidence="4" id="KW-0560">Oxidoreductase</keyword>
<dbReference type="Pfam" id="PF13450">
    <property type="entry name" value="NAD_binding_8"/>
    <property type="match status" value="1"/>
</dbReference>
<keyword evidence="6" id="KW-1185">Reference proteome</keyword>
<evidence type="ECO:0000313" key="5">
    <source>
        <dbReference type="EMBL" id="KAL0468293.1"/>
    </source>
</evidence>
<dbReference type="EMBL" id="JAVLET010000007">
    <property type="protein sequence ID" value="KAL0468293.1"/>
    <property type="molecule type" value="Genomic_DNA"/>
</dbReference>
<name>A0ABR3D6H1_NEUIN</name>
<dbReference type="Proteomes" id="UP001451303">
    <property type="component" value="Unassembled WGS sequence"/>
</dbReference>
<dbReference type="PANTHER" id="PTHR42877:SF10">
    <property type="entry name" value="L-ORNITHINE N(5)-OXYGENASE"/>
    <property type="match status" value="1"/>
</dbReference>
<evidence type="ECO:0000256" key="1">
    <source>
        <dbReference type="ARBA" id="ARBA00010139"/>
    </source>
</evidence>
<dbReference type="InterPro" id="IPR020946">
    <property type="entry name" value="Flavin_mOase-like"/>
</dbReference>
<accession>A0ABR3D6H1</accession>
<dbReference type="Pfam" id="PF00743">
    <property type="entry name" value="FMO-like"/>
    <property type="match status" value="1"/>
</dbReference>
<evidence type="ECO:0000313" key="6">
    <source>
        <dbReference type="Proteomes" id="UP001451303"/>
    </source>
</evidence>
<reference evidence="5 6" key="1">
    <citation type="submission" date="2023-09" db="EMBL/GenBank/DDBJ databases">
        <title>Multi-omics analysis of a traditional fermented food reveals byproduct-associated fungal strains for waste-to-food upcycling.</title>
        <authorList>
            <consortium name="Lawrence Berkeley National Laboratory"/>
            <person name="Rekdal V.M."/>
            <person name="Villalobos-Escobedo J.M."/>
            <person name="Rodriguez-Valeron N."/>
            <person name="Garcia M.O."/>
            <person name="Vasquez D.P."/>
            <person name="Damayanti I."/>
            <person name="Sorensen P.M."/>
            <person name="Baidoo E.E."/>
            <person name="De Carvalho A.C."/>
            <person name="Riley R."/>
            <person name="Lipzen A."/>
            <person name="He G."/>
            <person name="Yan M."/>
            <person name="Haridas S."/>
            <person name="Daum C."/>
            <person name="Yoshinaga Y."/>
            <person name="Ng V."/>
            <person name="Grigoriev I.V."/>
            <person name="Munk R."/>
            <person name="Nuraida L."/>
            <person name="Wijaya C.H."/>
            <person name="Morales P.-C."/>
            <person name="Keasling J.D."/>
        </authorList>
    </citation>
    <scope>NUCLEOTIDE SEQUENCE [LARGE SCALE GENOMIC DNA]</scope>
    <source>
        <strain evidence="5 6">FGSC 2613</strain>
    </source>
</reference>
<dbReference type="InterPro" id="IPR051209">
    <property type="entry name" value="FAD-bind_Monooxygenase_sf"/>
</dbReference>
<dbReference type="PANTHER" id="PTHR42877">
    <property type="entry name" value="L-ORNITHINE N(5)-MONOOXYGENASE-RELATED"/>
    <property type="match status" value="1"/>
</dbReference>
<sequence length="585" mass="66487">MASHSSISSEDHPVFSYSQFACIGSGFSAIALGATLQRWYGITDIRFFDKQPQLGGTWHINQYPGCACDIPSALYSLSFECNPNWTRVLSTYAELWEYIHRVARKYDLVDKMTFGAAVERCVWIEDKGRWRMWIRQKQTGQVIVHECQFLYGAVGLFDQPRELEIPGAERFEGPMFHSARWRHDVDLTGKRVVVFGNGCTGSQIVPAIVDKTASLTQVVRSKHWVYPPIDEKVPLWLLFTLANVPGTMQLQRLITFIKMEVEFIGFGDGNFAKAFRKKRQRQVEAYMRAMAPEKYHDLLIPDFEVGCKRRIFDSGYLKSLHNEHLRLTDEPVEEILPHGLKMKSGEIIEADVIVMANGFKTNEFFLDCEIIGRGGETIHEHWKSFGGAEAYNCESLSGFPNFFLLGGPNVATGHTSFLIAVENAINYSLRIIEPLLQGKGSVAEVKREAEEEYVQSLHHALQDTVFSTGCRSWYNRTVDGKKLWNASAYPWSQTHHWYSCLFPSWKDWRLSGQTGKNKIVKQSHTLTRLLTFTAFTLGMVYWSRKNPNTVLASLLAQPKTILPWLAGAAVQSGTEAFAVIRGAWR</sequence>
<evidence type="ECO:0000256" key="4">
    <source>
        <dbReference type="ARBA" id="ARBA00023002"/>
    </source>
</evidence>
<dbReference type="Gene3D" id="3.50.50.60">
    <property type="entry name" value="FAD/NAD(P)-binding domain"/>
    <property type="match status" value="3"/>
</dbReference>
<comment type="similarity">
    <text evidence="1">Belongs to the FAD-binding monooxygenase family.</text>
</comment>
<keyword evidence="2" id="KW-0285">Flavoprotein</keyword>
<proteinExistence type="inferred from homology"/>
<dbReference type="InterPro" id="IPR036188">
    <property type="entry name" value="FAD/NAD-bd_sf"/>
</dbReference>
<gene>
    <name evidence="5" type="ORF">QR685DRAFT_501936</name>
</gene>